<evidence type="ECO:0000259" key="2">
    <source>
        <dbReference type="Pfam" id="PF22917"/>
    </source>
</evidence>
<sequence length="366" mass="39852">MEGLRALPPPAPALVPASVAHVQVDLTDAAAVAEALAPLTDITHVFYVAMSWRPTEAQTGETNSAMLRNVLSVVIRNCPRLAHVSLQTGTRHYFGRLDGTTGRVHDPPYTEDMARLDIPVFYYDQEDILFHAVADRRGVAATVGWSVHRPNLIFGFSPRSEANVVCSLCVHAAICLKEGVKLRWPGSRAAWEGLNNGSDADLVGEQHIWAAVDPMAKNEAFNCSNGDVYRWKQLWPVLAGRFGLEWTGYEGEESRFQVADAMAGKESVWAAIVPENELVETELGEVASWWVIDAVTDQFGLGLEILDSMNKSKSTDSSASGTRSSPSTRGSTGLKLTRLFLDDALIYLFDCSIYCSFGQAGACGIS</sequence>
<reference evidence="3" key="1">
    <citation type="submission" date="2020-05" db="EMBL/GenBank/DDBJ databases">
        <title>WGS assembly of Panicum virgatum.</title>
        <authorList>
            <person name="Lovell J.T."/>
            <person name="Jenkins J."/>
            <person name="Shu S."/>
            <person name="Juenger T.E."/>
            <person name="Schmutz J."/>
        </authorList>
    </citation>
    <scope>NUCLEOTIDE SEQUENCE</scope>
    <source>
        <strain evidence="3">AP13</strain>
    </source>
</reference>
<dbReference type="PANTHER" id="PTHR32487">
    <property type="entry name" value="3-OXO-DELTA(4,5)-STEROID 5-BETA-REDUCTASE"/>
    <property type="match status" value="1"/>
</dbReference>
<protein>
    <recommendedName>
        <fullName evidence="2">PRISE-like Rossmann-fold domain-containing protein</fullName>
    </recommendedName>
</protein>
<dbReference type="SUPFAM" id="SSF51735">
    <property type="entry name" value="NAD(P)-binding Rossmann-fold domains"/>
    <property type="match status" value="1"/>
</dbReference>
<accession>A0A8T0NP01</accession>
<feature type="domain" description="PRISE-like Rossmann-fold" evidence="2">
    <location>
        <begin position="30"/>
        <end position="247"/>
    </location>
</feature>
<evidence type="ECO:0000313" key="3">
    <source>
        <dbReference type="EMBL" id="KAG2551130.1"/>
    </source>
</evidence>
<dbReference type="Proteomes" id="UP000823388">
    <property type="component" value="Chromosome 9K"/>
</dbReference>
<dbReference type="InterPro" id="IPR055222">
    <property type="entry name" value="PRISE-like_Rossmann-fold"/>
</dbReference>
<evidence type="ECO:0000313" key="4">
    <source>
        <dbReference type="Proteomes" id="UP000823388"/>
    </source>
</evidence>
<dbReference type="InterPro" id="IPR036291">
    <property type="entry name" value="NAD(P)-bd_dom_sf"/>
</dbReference>
<dbReference type="Gene3D" id="3.40.50.720">
    <property type="entry name" value="NAD(P)-binding Rossmann-like Domain"/>
    <property type="match status" value="1"/>
</dbReference>
<dbReference type="EMBL" id="CM029053">
    <property type="protein sequence ID" value="KAG2551130.1"/>
    <property type="molecule type" value="Genomic_DNA"/>
</dbReference>
<dbReference type="CDD" id="cd08948">
    <property type="entry name" value="5beta-POR_like_SDR_a"/>
    <property type="match status" value="1"/>
</dbReference>
<dbReference type="GO" id="GO:0016627">
    <property type="term" value="F:oxidoreductase activity, acting on the CH-CH group of donors"/>
    <property type="evidence" value="ECO:0007669"/>
    <property type="project" value="UniProtKB-ARBA"/>
</dbReference>
<dbReference type="PANTHER" id="PTHR32487:SF17">
    <property type="entry name" value="3-OXO-DELTA(45)-STEROID 5-BETA-REDUCTASE"/>
    <property type="match status" value="1"/>
</dbReference>
<comment type="caution">
    <text evidence="3">The sequence shown here is derived from an EMBL/GenBank/DDBJ whole genome shotgun (WGS) entry which is preliminary data.</text>
</comment>
<proteinExistence type="predicted"/>
<organism evidence="3 4">
    <name type="scientific">Panicum virgatum</name>
    <name type="common">Blackwell switchgrass</name>
    <dbReference type="NCBI Taxonomy" id="38727"/>
    <lineage>
        <taxon>Eukaryota</taxon>
        <taxon>Viridiplantae</taxon>
        <taxon>Streptophyta</taxon>
        <taxon>Embryophyta</taxon>
        <taxon>Tracheophyta</taxon>
        <taxon>Spermatophyta</taxon>
        <taxon>Magnoliopsida</taxon>
        <taxon>Liliopsida</taxon>
        <taxon>Poales</taxon>
        <taxon>Poaceae</taxon>
        <taxon>PACMAD clade</taxon>
        <taxon>Panicoideae</taxon>
        <taxon>Panicodae</taxon>
        <taxon>Paniceae</taxon>
        <taxon>Panicinae</taxon>
        <taxon>Panicum</taxon>
        <taxon>Panicum sect. Hiantes</taxon>
    </lineage>
</organism>
<dbReference type="Pfam" id="PF22917">
    <property type="entry name" value="PRISE"/>
    <property type="match status" value="1"/>
</dbReference>
<gene>
    <name evidence="3" type="ORF">PVAP13_9KG374300</name>
</gene>
<evidence type="ECO:0000256" key="1">
    <source>
        <dbReference type="SAM" id="MobiDB-lite"/>
    </source>
</evidence>
<keyword evidence="4" id="KW-1185">Reference proteome</keyword>
<dbReference type="AlphaFoldDB" id="A0A8T0NP01"/>
<feature type="region of interest" description="Disordered" evidence="1">
    <location>
        <begin position="311"/>
        <end position="332"/>
    </location>
</feature>
<name>A0A8T0NP01_PANVG</name>